<feature type="non-terminal residue" evidence="1">
    <location>
        <position position="219"/>
    </location>
</feature>
<keyword evidence="1" id="KW-0176">Collagen</keyword>
<sequence>FNQPDKTRRRDGSQAAQAKSNKTVDYECIYQQQQSPIYRMRKGLDPMFHFQQSIPPLEQYERQITEVPPVLNKFVNKRKCERKDTYDRHEGMVQAAQTTFVRYNPDGRFACVGSDSGILYVYNTFDFSFNYQYLVQRKSAQVRLLTGMCFHPNNTNLAFISNSVGEIHYYDNLLHYDAQQTDVKIKIGTQDKEYHINQINISSCGNQLMYCTKQGRIGW</sequence>
<dbReference type="InterPro" id="IPR015943">
    <property type="entry name" value="WD40/YVTN_repeat-like_dom_sf"/>
</dbReference>
<dbReference type="SUPFAM" id="SSF50978">
    <property type="entry name" value="WD40 repeat-like"/>
    <property type="match status" value="1"/>
</dbReference>
<protein>
    <submittedName>
        <fullName evidence="1">Collagen alpha 1 chain</fullName>
    </submittedName>
</protein>
<dbReference type="EMBL" id="GDID01002328">
    <property type="protein sequence ID" value="JAP94278.1"/>
    <property type="molecule type" value="Transcribed_RNA"/>
</dbReference>
<accession>A0A146KDH8</accession>
<reference evidence="1" key="1">
    <citation type="submission" date="2015-07" db="EMBL/GenBank/DDBJ databases">
        <title>Adaptation to a free-living lifestyle via gene acquisitions in the diplomonad Trepomonas sp. PC1.</title>
        <authorList>
            <person name="Xu F."/>
            <person name="Jerlstrom-Hultqvist J."/>
            <person name="Kolisko M."/>
            <person name="Simpson A.G.B."/>
            <person name="Roger A.J."/>
            <person name="Svard S.G."/>
            <person name="Andersson J.O."/>
        </authorList>
    </citation>
    <scope>NUCLEOTIDE SEQUENCE</scope>
    <source>
        <strain evidence="1">PC1</strain>
    </source>
</reference>
<gene>
    <name evidence="1" type="ORF">TPC1_13134</name>
</gene>
<dbReference type="Gene3D" id="2.130.10.10">
    <property type="entry name" value="YVTN repeat-like/Quinoprotein amine dehydrogenase"/>
    <property type="match status" value="1"/>
</dbReference>
<feature type="non-terminal residue" evidence="1">
    <location>
        <position position="1"/>
    </location>
</feature>
<dbReference type="InterPro" id="IPR036322">
    <property type="entry name" value="WD40_repeat_dom_sf"/>
</dbReference>
<organism evidence="1">
    <name type="scientific">Trepomonas sp. PC1</name>
    <dbReference type="NCBI Taxonomy" id="1076344"/>
    <lineage>
        <taxon>Eukaryota</taxon>
        <taxon>Metamonada</taxon>
        <taxon>Diplomonadida</taxon>
        <taxon>Hexamitidae</taxon>
        <taxon>Hexamitinae</taxon>
        <taxon>Trepomonas</taxon>
    </lineage>
</organism>
<proteinExistence type="predicted"/>
<name>A0A146KDH8_9EUKA</name>
<evidence type="ECO:0000313" key="1">
    <source>
        <dbReference type="EMBL" id="JAP94278.1"/>
    </source>
</evidence>
<dbReference type="AlphaFoldDB" id="A0A146KDH8"/>